<name>A0A8J9W4P8_BRALA</name>
<feature type="domain" description="TRPM SLOG" evidence="10">
    <location>
        <begin position="1"/>
        <end position="216"/>
    </location>
</feature>
<evidence type="ECO:0000313" key="13">
    <source>
        <dbReference type="Proteomes" id="UP000838412"/>
    </source>
</evidence>
<dbReference type="Pfam" id="PF00520">
    <property type="entry name" value="Ion_trans"/>
    <property type="match status" value="1"/>
</dbReference>
<feature type="domain" description="TRPM-like" evidence="11">
    <location>
        <begin position="441"/>
        <end position="565"/>
    </location>
</feature>
<feature type="transmembrane region" description="Helical" evidence="8">
    <location>
        <begin position="800"/>
        <end position="820"/>
    </location>
</feature>
<dbReference type="InterPro" id="IPR050927">
    <property type="entry name" value="TRPM"/>
</dbReference>
<keyword evidence="2" id="KW-0813">Transport</keyword>
<dbReference type="InterPro" id="IPR057366">
    <property type="entry name" value="TRPM-like"/>
</dbReference>
<evidence type="ECO:0000259" key="9">
    <source>
        <dbReference type="Pfam" id="PF00520"/>
    </source>
</evidence>
<dbReference type="PANTHER" id="PTHR13800">
    <property type="entry name" value="TRANSIENT RECEPTOR POTENTIAL CATION CHANNEL, SUBFAMILY M, MEMBER 6"/>
    <property type="match status" value="1"/>
</dbReference>
<dbReference type="EMBL" id="OV696696">
    <property type="protein sequence ID" value="CAH1239415.1"/>
    <property type="molecule type" value="Genomic_DNA"/>
</dbReference>
<sequence>MTKHWELKLPDLIISITGGERKFFLKRRLKNIFRIGRVKASQSIGTWIITAGMNQCVMKYVGEAIRHSDIIARYKQRKMCAIGIATWGTVDSRESLGAGLFPAKYREDALRRGENMATLDPNHTHFILVDDGTTGKFRGADVKARTRLEEYIMEQMTGEGRQDLKIPVVLLVVQGGEKTLKNVKKAVEKKIPVVIVDGSGQAADLIAYGIKLSRKYDESLLYSHHKPLEEEEMGRRLMSTFELEYEFDRSYPRKAQKLLDQLKCILNDLTLVTVFDLRLEDAKDIDKALLHVLLKANKSYPEYQLKLAMAFNQCDIARQEIFTAERRKIWQQIKMEDAMERALELGKAEFVELLHDRGVDLNKFLTVQRLRNLYMQYCGANVKLLKQLEGRRWCPFLATILPSCCCCCGHEERRVLRLVDKVICNTLLVGQISTLYSDEKYLKSTTHVDNPMQHLLLWAVMMNRRELALLFWRMGEDHVASALTASKVLKSLAEIADSKKKLQLSLDLSNHANEFEELACGVIKECYEMDKKRTRDLLVRRQKNWGNMACMAIAYSSDHLKFMSQDACQSKLNQLWMGEMALDTSWWKLILSTFLPFVIFFIRFVNHEDKPSYSTKKYVPRAKPYVSCFSQRKDEQQQQGKHLFIAGFKSIRKFQLAPVTEFMYTAVFHVAFLVAFSIFILTDLHPLEEKPIGIPEWLTIAYQATLFLEEGRQVITQSPKNLFNKVRIWYSDAYWNRLDRGLLVTFMLSMMLRGVSAGPWFEVLRAMYCLNLGFSFFRLAQLFMANKVIGPKVIMIMKMLLDLAFFLIFFALFIFAYGVMRHALIFPNSLLDWSLLRDVVLIPYWQLYGELFVDLTDGTIPHAPWHAYVVQVLYMLVTNVLLLNLLIAMFSFTFQKIQDHSEQYWRFHNYGLVYEFFDRSWGAPPLIILGHVWRLGKWLIVRRCGTKPPGSNAFNFIFDDRDVRRQRALEEAGAENYLLKKRQRLEKVLDDLDDIKQSVQDMVKKQPA</sequence>
<evidence type="ECO:0000256" key="4">
    <source>
        <dbReference type="ARBA" id="ARBA00022989"/>
    </source>
</evidence>
<keyword evidence="3 8" id="KW-0812">Transmembrane</keyword>
<keyword evidence="6 8" id="KW-0472">Membrane</keyword>
<organism evidence="12 13">
    <name type="scientific">Branchiostoma lanceolatum</name>
    <name type="common">Common lancelet</name>
    <name type="synonym">Amphioxus lanceolatum</name>
    <dbReference type="NCBI Taxonomy" id="7740"/>
    <lineage>
        <taxon>Eukaryota</taxon>
        <taxon>Metazoa</taxon>
        <taxon>Chordata</taxon>
        <taxon>Cephalochordata</taxon>
        <taxon>Leptocardii</taxon>
        <taxon>Amphioxiformes</taxon>
        <taxon>Branchiostomatidae</taxon>
        <taxon>Branchiostoma</taxon>
    </lineage>
</organism>
<evidence type="ECO:0000256" key="8">
    <source>
        <dbReference type="SAM" id="Phobius"/>
    </source>
</evidence>
<evidence type="ECO:0000256" key="2">
    <source>
        <dbReference type="ARBA" id="ARBA00022448"/>
    </source>
</evidence>
<evidence type="ECO:0000313" key="12">
    <source>
        <dbReference type="EMBL" id="CAH1239415.1"/>
    </source>
</evidence>
<dbReference type="InterPro" id="IPR005821">
    <property type="entry name" value="Ion_trans_dom"/>
</dbReference>
<evidence type="ECO:0000259" key="11">
    <source>
        <dbReference type="Pfam" id="PF25508"/>
    </source>
</evidence>
<evidence type="ECO:0000256" key="6">
    <source>
        <dbReference type="ARBA" id="ARBA00023136"/>
    </source>
</evidence>
<keyword evidence="7" id="KW-0407">Ion channel</keyword>
<dbReference type="Proteomes" id="UP000838412">
    <property type="component" value="Chromosome 11"/>
</dbReference>
<evidence type="ECO:0000256" key="7">
    <source>
        <dbReference type="ARBA" id="ARBA00023303"/>
    </source>
</evidence>
<keyword evidence="13" id="KW-1185">Reference proteome</keyword>
<feature type="domain" description="Ion transport" evidence="9">
    <location>
        <begin position="664"/>
        <end position="901"/>
    </location>
</feature>
<dbReference type="Pfam" id="PF25508">
    <property type="entry name" value="TRPM2"/>
    <property type="match status" value="2"/>
</dbReference>
<evidence type="ECO:0000256" key="1">
    <source>
        <dbReference type="ARBA" id="ARBA00004141"/>
    </source>
</evidence>
<feature type="transmembrane region" description="Helical" evidence="8">
    <location>
        <begin position="872"/>
        <end position="894"/>
    </location>
</feature>
<dbReference type="AlphaFoldDB" id="A0A8J9W4P8"/>
<feature type="transmembrane region" description="Helical" evidence="8">
    <location>
        <begin position="586"/>
        <end position="606"/>
    </location>
</feature>
<reference evidence="12" key="1">
    <citation type="submission" date="2022-01" db="EMBL/GenBank/DDBJ databases">
        <authorList>
            <person name="Braso-Vives M."/>
        </authorList>
    </citation>
    <scope>NUCLEOTIDE SEQUENCE</scope>
</reference>
<accession>A0A8J9W4P8</accession>
<feature type="domain" description="TRPM-like" evidence="11">
    <location>
        <begin position="320"/>
        <end position="377"/>
    </location>
</feature>
<evidence type="ECO:0000256" key="3">
    <source>
        <dbReference type="ARBA" id="ARBA00022692"/>
    </source>
</evidence>
<dbReference type="GO" id="GO:0005886">
    <property type="term" value="C:plasma membrane"/>
    <property type="evidence" value="ECO:0007669"/>
    <property type="project" value="TreeGrafter"/>
</dbReference>
<evidence type="ECO:0000259" key="10">
    <source>
        <dbReference type="Pfam" id="PF18139"/>
    </source>
</evidence>
<dbReference type="OrthoDB" id="310870at2759"/>
<proteinExistence type="predicted"/>
<dbReference type="InterPro" id="IPR041491">
    <property type="entry name" value="TRPM_SLOG"/>
</dbReference>
<dbReference type="PANTHER" id="PTHR13800:SF12">
    <property type="entry name" value="TRANSIENT RECEPTOR POTENTIAL CATION CHANNEL SUBFAMILY M MEMBER-LIKE 2"/>
    <property type="match status" value="1"/>
</dbReference>
<comment type="subcellular location">
    <subcellularLocation>
        <location evidence="1">Membrane</location>
        <topology evidence="1">Multi-pass membrane protein</topology>
    </subcellularLocation>
</comment>
<protein>
    <submittedName>
        <fullName evidence="12">TRPM2 protein</fullName>
    </submittedName>
</protein>
<evidence type="ECO:0000256" key="5">
    <source>
        <dbReference type="ARBA" id="ARBA00023065"/>
    </source>
</evidence>
<keyword evidence="4 8" id="KW-1133">Transmembrane helix</keyword>
<dbReference type="Pfam" id="PF18139">
    <property type="entry name" value="LSDAT_euk"/>
    <property type="match status" value="1"/>
</dbReference>
<dbReference type="GO" id="GO:0099604">
    <property type="term" value="F:ligand-gated calcium channel activity"/>
    <property type="evidence" value="ECO:0007669"/>
    <property type="project" value="TreeGrafter"/>
</dbReference>
<gene>
    <name evidence="12" type="primary">TRPM2</name>
    <name evidence="12" type="ORF">BLAG_LOCUS3728</name>
</gene>
<keyword evidence="5" id="KW-0406">Ion transport</keyword>
<feature type="transmembrane region" description="Helical" evidence="8">
    <location>
        <begin position="662"/>
        <end position="681"/>
    </location>
</feature>